<evidence type="ECO:0000313" key="3">
    <source>
        <dbReference type="Proteomes" id="UP001234581"/>
    </source>
</evidence>
<name>A0AAD7V3G2_9FUNG</name>
<feature type="compositionally biased region" description="Polar residues" evidence="1">
    <location>
        <begin position="327"/>
        <end position="349"/>
    </location>
</feature>
<dbReference type="EMBL" id="JARTCD010000028">
    <property type="protein sequence ID" value="KAJ8657811.1"/>
    <property type="molecule type" value="Genomic_DNA"/>
</dbReference>
<feature type="region of interest" description="Disordered" evidence="1">
    <location>
        <begin position="93"/>
        <end position="152"/>
    </location>
</feature>
<protein>
    <submittedName>
        <fullName evidence="2">Uncharacterized protein</fullName>
    </submittedName>
</protein>
<dbReference type="Proteomes" id="UP001234581">
    <property type="component" value="Unassembled WGS sequence"/>
</dbReference>
<feature type="compositionally biased region" description="Low complexity" evidence="1">
    <location>
        <begin position="116"/>
        <end position="129"/>
    </location>
</feature>
<feature type="region of interest" description="Disordered" evidence="1">
    <location>
        <begin position="324"/>
        <end position="360"/>
    </location>
</feature>
<comment type="caution">
    <text evidence="2">The sequence shown here is derived from an EMBL/GenBank/DDBJ whole genome shotgun (WGS) entry which is preliminary data.</text>
</comment>
<dbReference type="AlphaFoldDB" id="A0AAD7V3G2"/>
<gene>
    <name evidence="2" type="ORF">O0I10_006338</name>
</gene>
<evidence type="ECO:0000256" key="1">
    <source>
        <dbReference type="SAM" id="MobiDB-lite"/>
    </source>
</evidence>
<evidence type="ECO:0000313" key="2">
    <source>
        <dbReference type="EMBL" id="KAJ8657811.1"/>
    </source>
</evidence>
<sequence length="360" mass="40506">MASIYFDDYAFPSELYERDTGDFHMTIRTLLDFTPQILRELPKEPKDRKPLRIHLETASFLQRNSRHVERFVHFLVDCCIEYFARTTTYRHDEQQQQYHYTRSSSSSSDKEKQHRSSSSSSNTSNSTTTDKQKKKKDDEENEKDNNINKSNTMTKSAVAAGALGFSLYSTYQASTAWGHVNFQNQLERLLDHVSAALKSTSIWIKEREKMEDPVHDMIRQDVIRIRQLVHHVERLDSRSLRKKEATGWGMGVVGSLSAVGGIACGSMMVLSGGAVVALGGVLLTVATKGTAKSEEGARALLEAEVRRLLKDIEREGASRQKIVTEMLGSTESTTNSPLLSKNSVKQEPSFTLPKQKVPEA</sequence>
<proteinExistence type="predicted"/>
<organism evidence="2 3">
    <name type="scientific">Lichtheimia ornata</name>
    <dbReference type="NCBI Taxonomy" id="688661"/>
    <lineage>
        <taxon>Eukaryota</taxon>
        <taxon>Fungi</taxon>
        <taxon>Fungi incertae sedis</taxon>
        <taxon>Mucoromycota</taxon>
        <taxon>Mucoromycotina</taxon>
        <taxon>Mucoromycetes</taxon>
        <taxon>Mucorales</taxon>
        <taxon>Lichtheimiaceae</taxon>
        <taxon>Lichtheimia</taxon>
    </lineage>
</organism>
<accession>A0AAD7V3G2</accession>
<feature type="compositionally biased region" description="Basic and acidic residues" evidence="1">
    <location>
        <begin position="135"/>
        <end position="146"/>
    </location>
</feature>
<dbReference type="GeneID" id="83213749"/>
<dbReference type="RefSeq" id="XP_058342724.1">
    <property type="nucleotide sequence ID" value="XM_058486367.1"/>
</dbReference>
<reference evidence="2 3" key="1">
    <citation type="submission" date="2023-03" db="EMBL/GenBank/DDBJ databases">
        <title>Genome sequence of Lichtheimia ornata CBS 291.66.</title>
        <authorList>
            <person name="Mohabir J.T."/>
            <person name="Shea T.P."/>
            <person name="Kurbessoian T."/>
            <person name="Berby B."/>
            <person name="Fontaine J."/>
            <person name="Livny J."/>
            <person name="Gnirke A."/>
            <person name="Stajich J.E."/>
            <person name="Cuomo C.A."/>
        </authorList>
    </citation>
    <scope>NUCLEOTIDE SEQUENCE [LARGE SCALE GENOMIC DNA]</scope>
    <source>
        <strain evidence="2">CBS 291.66</strain>
    </source>
</reference>
<keyword evidence="3" id="KW-1185">Reference proteome</keyword>